<evidence type="ECO:0000313" key="5">
    <source>
        <dbReference type="EMBL" id="PAA48242.1"/>
    </source>
</evidence>
<name>A0A267ETE9_9PLAT</name>
<dbReference type="SUPFAM" id="SSF50978">
    <property type="entry name" value="WD40 repeat-like"/>
    <property type="match status" value="1"/>
</dbReference>
<feature type="non-terminal residue" evidence="6">
    <location>
        <position position="1"/>
    </location>
</feature>
<dbReference type="PANTHER" id="PTHR11227">
    <property type="entry name" value="WD-REPEAT PROTEIN INTERACTING WITH PHOSPHOINOSIDES WIPI -RELATED"/>
    <property type="match status" value="1"/>
</dbReference>
<dbReference type="STRING" id="282301.A0A267ETE9"/>
<keyword evidence="1" id="KW-0853">WD repeat</keyword>
<gene>
    <name evidence="5" type="ORF">BOX15_Mlig033466g1</name>
    <name evidence="6" type="ORF">BOX15_Mlig033971g1</name>
</gene>
<dbReference type="OrthoDB" id="1667587at2759"/>
<keyword evidence="7" id="KW-1185">Reference proteome</keyword>
<protein>
    <recommendedName>
        <fullName evidence="8">WD_REPEATS_REGION domain-containing protein</fullName>
    </recommendedName>
</protein>
<accession>A0A267ETE9</accession>
<dbReference type="GO" id="GO:0005737">
    <property type="term" value="C:cytoplasm"/>
    <property type="evidence" value="ECO:0007669"/>
    <property type="project" value="UniProtKB-ARBA"/>
</dbReference>
<keyword evidence="2" id="KW-0677">Repeat</keyword>
<evidence type="ECO:0000256" key="2">
    <source>
        <dbReference type="ARBA" id="ARBA00022737"/>
    </source>
</evidence>
<evidence type="ECO:0000313" key="6">
    <source>
        <dbReference type="EMBL" id="PAA64099.1"/>
    </source>
</evidence>
<organism evidence="6 7">
    <name type="scientific">Macrostomum lignano</name>
    <dbReference type="NCBI Taxonomy" id="282301"/>
    <lineage>
        <taxon>Eukaryota</taxon>
        <taxon>Metazoa</taxon>
        <taxon>Spiralia</taxon>
        <taxon>Lophotrochozoa</taxon>
        <taxon>Platyhelminthes</taxon>
        <taxon>Rhabditophora</taxon>
        <taxon>Macrostomorpha</taxon>
        <taxon>Macrostomida</taxon>
        <taxon>Macrostomidae</taxon>
        <taxon>Macrostomum</taxon>
    </lineage>
</organism>
<keyword evidence="3" id="KW-0072">Autophagy</keyword>
<dbReference type="AlphaFoldDB" id="A0A267ETE9"/>
<dbReference type="InterPro" id="IPR036322">
    <property type="entry name" value="WD40_repeat_dom_sf"/>
</dbReference>
<dbReference type="EMBL" id="NIVC01001781">
    <property type="protein sequence ID" value="PAA64099.1"/>
    <property type="molecule type" value="Genomic_DNA"/>
</dbReference>
<evidence type="ECO:0000313" key="7">
    <source>
        <dbReference type="Proteomes" id="UP000215902"/>
    </source>
</evidence>
<dbReference type="EMBL" id="NIVC01004197">
    <property type="protein sequence ID" value="PAA48242.1"/>
    <property type="molecule type" value="Genomic_DNA"/>
</dbReference>
<dbReference type="InterPro" id="IPR001680">
    <property type="entry name" value="WD40_rpt"/>
</dbReference>
<proteinExistence type="inferred from homology"/>
<evidence type="ECO:0008006" key="8">
    <source>
        <dbReference type="Google" id="ProtNLM"/>
    </source>
</evidence>
<dbReference type="SMART" id="SM00320">
    <property type="entry name" value="WD40"/>
    <property type="match status" value="2"/>
</dbReference>
<comment type="caution">
    <text evidence="6">The sequence shown here is derived from an EMBL/GenBank/DDBJ whole genome shotgun (WGS) entry which is preliminary data.</text>
</comment>
<dbReference type="InterPro" id="IPR015943">
    <property type="entry name" value="WD40/YVTN_repeat-like_dom_sf"/>
</dbReference>
<dbReference type="Gene3D" id="2.130.10.10">
    <property type="entry name" value="YVTN repeat-like/Quinoprotein amine dehydrogenase"/>
    <property type="match status" value="1"/>
</dbReference>
<reference evidence="6 7" key="1">
    <citation type="submission" date="2017-06" db="EMBL/GenBank/DDBJ databases">
        <title>A platform for efficient transgenesis in Macrostomum lignano, a flatworm model organism for stem cell research.</title>
        <authorList>
            <person name="Berezikov E."/>
        </authorList>
    </citation>
    <scope>NUCLEOTIDE SEQUENCE [LARGE SCALE GENOMIC DNA]</scope>
    <source>
        <strain evidence="6">DV1</strain>
        <tissue evidence="6">Whole organism</tissue>
    </source>
</reference>
<evidence type="ECO:0000256" key="4">
    <source>
        <dbReference type="ARBA" id="ARBA00025740"/>
    </source>
</evidence>
<comment type="similarity">
    <text evidence="4">Belongs to the WD repeat PROPPIN family.</text>
</comment>
<sequence length="361" mass="39404">FACGMCNGFRIYNTEPLKEKERQDFPGESGSGGAMGGVRLIEMLYRCNYVGLAFSNNPKYPPNKAVIWDDVKKKFVIEMEFASEVLAIRLRREKIVIGLHTAVKVFTFTQPPSLLHVFESSPNPHGLIALCPSSDRQLLAFPGHSSGSVALADLGQPDRPKGQSANLLHAHEGRLAALSMNSRGTLLATASEKGTLIRVFQLPQQQQQQPQLLHELRRGSQPARVYCVTFSSDSGLLCAASDRGTVHVFRLDYNDQQLSQRASGESQQQQHHALEASPATAAASVAKFFSQVTSVARLPIQPGVPTVCAFGQDSLGRTCSLIAITASGNYLKFKLGPGSISDQVHREVYTNYLDMTQDSNN</sequence>
<evidence type="ECO:0000256" key="1">
    <source>
        <dbReference type="ARBA" id="ARBA00022574"/>
    </source>
</evidence>
<dbReference type="Pfam" id="PF21032">
    <property type="entry name" value="PROPPIN"/>
    <property type="match status" value="1"/>
</dbReference>
<dbReference type="Proteomes" id="UP000215902">
    <property type="component" value="Unassembled WGS sequence"/>
</dbReference>
<dbReference type="GO" id="GO:0006914">
    <property type="term" value="P:autophagy"/>
    <property type="evidence" value="ECO:0007669"/>
    <property type="project" value="UniProtKB-KW"/>
</dbReference>
<evidence type="ECO:0000256" key="3">
    <source>
        <dbReference type="ARBA" id="ARBA00023006"/>
    </source>
</evidence>
<dbReference type="InterPro" id="IPR048720">
    <property type="entry name" value="PROPPIN"/>
</dbReference>